<evidence type="ECO:0000259" key="2">
    <source>
        <dbReference type="Pfam" id="PF26033"/>
    </source>
</evidence>
<dbReference type="RefSeq" id="WP_256030548.1">
    <property type="nucleotide sequence ID" value="NZ_JAHLKM010000027.1"/>
</dbReference>
<dbReference type="Pfam" id="PF26033">
    <property type="entry name" value="DUF8009"/>
    <property type="match status" value="1"/>
</dbReference>
<proteinExistence type="predicted"/>
<name>A0A9R1CV55_9EURY</name>
<evidence type="ECO:0000313" key="3">
    <source>
        <dbReference type="EMBL" id="MCQ4334502.1"/>
    </source>
</evidence>
<dbReference type="EMBL" id="JAHLKM010000027">
    <property type="protein sequence ID" value="MCQ4334502.1"/>
    <property type="molecule type" value="Genomic_DNA"/>
</dbReference>
<evidence type="ECO:0000256" key="1">
    <source>
        <dbReference type="SAM" id="MobiDB-lite"/>
    </source>
</evidence>
<evidence type="ECO:0000313" key="4">
    <source>
        <dbReference type="Proteomes" id="UP001139494"/>
    </source>
</evidence>
<dbReference type="InterPro" id="IPR058322">
    <property type="entry name" value="DUF8009"/>
</dbReference>
<feature type="region of interest" description="Disordered" evidence="1">
    <location>
        <begin position="1"/>
        <end position="72"/>
    </location>
</feature>
<feature type="domain" description="DUF8009" evidence="2">
    <location>
        <begin position="60"/>
        <end position="203"/>
    </location>
</feature>
<feature type="compositionally biased region" description="Acidic residues" evidence="1">
    <location>
        <begin position="47"/>
        <end position="64"/>
    </location>
</feature>
<protein>
    <recommendedName>
        <fullName evidence="2">DUF8009 domain-containing protein</fullName>
    </recommendedName>
</protein>
<dbReference type="AlphaFoldDB" id="A0A9R1CV55"/>
<feature type="compositionally biased region" description="Low complexity" evidence="1">
    <location>
        <begin position="28"/>
        <end position="46"/>
    </location>
</feature>
<comment type="caution">
    <text evidence="3">The sequence shown here is derived from an EMBL/GenBank/DDBJ whole genome shotgun (WGS) entry which is preliminary data.</text>
</comment>
<gene>
    <name evidence="3" type="ORF">KM295_13655</name>
</gene>
<reference evidence="3" key="1">
    <citation type="journal article" date="2023" name="Front. Microbiol.">
        <title>Genomic-based phylogenetic and metabolic analyses of the genus Natronomonas, and description of Natronomonas aquatica sp. nov.</title>
        <authorList>
            <person name="Garcia-Roldan A."/>
            <person name="Duran-Viseras A."/>
            <person name="de la Haba R.R."/>
            <person name="Corral P."/>
            <person name="Sanchez-Porro C."/>
            <person name="Ventosa A."/>
        </authorList>
    </citation>
    <scope>NUCLEOTIDE SEQUENCE</scope>
    <source>
        <strain evidence="3">F2-12</strain>
    </source>
</reference>
<dbReference type="Proteomes" id="UP001139494">
    <property type="component" value="Unassembled WGS sequence"/>
</dbReference>
<accession>A0A9R1CV55</accession>
<keyword evidence="4" id="KW-1185">Reference proteome</keyword>
<organism evidence="3 4">
    <name type="scientific">Natronomonas aquatica</name>
    <dbReference type="NCBI Taxonomy" id="2841590"/>
    <lineage>
        <taxon>Archaea</taxon>
        <taxon>Methanobacteriati</taxon>
        <taxon>Methanobacteriota</taxon>
        <taxon>Stenosarchaea group</taxon>
        <taxon>Halobacteria</taxon>
        <taxon>Halobacteriales</taxon>
        <taxon>Natronomonadaceae</taxon>
        <taxon>Natronomonas</taxon>
    </lineage>
</organism>
<sequence>MPSDEKDTSIEPAADADETVEPSETNAGTDGETVDEGTGSETGTEPESGDQEEDGDEIDPESIDAIETIVVDPEDVVETAAYNGQEDIGRKGKAVFGLTPPFEGTVEPTIRHLADDSTESKAENEVHLRPFRFVAKGQQVIEQRPTRRLAREELDADDPDEATIEAWIDEAMGAWKDHVRENLVGSIDVYSAHGMAFVDVEYEEGG</sequence>